<accession>A0ABQ9H6R1</accession>
<keyword evidence="3" id="KW-1185">Reference proteome</keyword>
<reference evidence="2 3" key="1">
    <citation type="submission" date="2023-02" db="EMBL/GenBank/DDBJ databases">
        <title>LHISI_Scaffold_Assembly.</title>
        <authorList>
            <person name="Stuart O.P."/>
            <person name="Cleave R."/>
            <person name="Magrath M.J.L."/>
            <person name="Mikheyev A.S."/>
        </authorList>
    </citation>
    <scope>NUCLEOTIDE SEQUENCE [LARGE SCALE GENOMIC DNA]</scope>
    <source>
        <strain evidence="2">Daus_M_001</strain>
        <tissue evidence="2">Leg muscle</tissue>
    </source>
</reference>
<feature type="compositionally biased region" description="Basic and acidic residues" evidence="1">
    <location>
        <begin position="82"/>
        <end position="95"/>
    </location>
</feature>
<evidence type="ECO:0000313" key="2">
    <source>
        <dbReference type="EMBL" id="KAJ8879942.1"/>
    </source>
</evidence>
<protein>
    <submittedName>
        <fullName evidence="2">Uncharacterized protein</fullName>
    </submittedName>
</protein>
<dbReference type="Proteomes" id="UP001159363">
    <property type="component" value="Chromosome 6"/>
</dbReference>
<sequence length="678" mass="76126">MEQHRNATVGETGDPREYPMTGGIARHDSRMRKSGNRTRVRLCWDATALASRSPISVWKLRQDLQRPVTPVRPSSVRQSHGRTYDGRMDDGRMDDGRTDDERARRAVVNPALLFSQAAQPIRNHWQQDTRSVSRALRGQSEMGKTTSKHMLPYRLLRLCPNPLGMHTCEYLSSKATSQVLSELRVKYAVLQVYEDVYFSGSCSKCAAILRSSFKVTIDMELRSTHSLKVISWLIDVAEANNTACPEFIKFGVKCRHTFTSFKVKLDVSHLYPYHCRDTVFHWPLNVILLVKTTPVFPYWPASNQWSAGRGPARRGIRRPINYTIPTCVAKFSISVKVVTSPLAEMLMEREEHIRVACNRPGDAISMPPWDSSVIYHSLSLEIAIAVRSARLPVKISITEHSGVNTLIEMTSMTSDAVMGCALERGRLGRVLQEREETVLWTFEGRGSSHAVARTPTAAARGELVAYHAEVQPATLPTCTLQHFPTFTKTYSEFTTKKKNGGSPFSSDPSVSGIHLLGRQTSQTPVLFSLHSLDSAVQRLHLIAAANAQTIVSSLEGCVAANEYFVRDCTDIRTKLCLTSGPTELYLCFVLLAAVVHEDTEHIPIQLRWKDTCTHNYKAQRNCCVVSSYQDLETRCNINRVPKLPTGWILNWIWAAWKKGNETSGTCWAALLAIQRSTY</sequence>
<comment type="caution">
    <text evidence="2">The sequence shown here is derived from an EMBL/GenBank/DDBJ whole genome shotgun (WGS) entry which is preliminary data.</text>
</comment>
<feature type="region of interest" description="Disordered" evidence="1">
    <location>
        <begin position="1"/>
        <end position="36"/>
    </location>
</feature>
<evidence type="ECO:0000256" key="1">
    <source>
        <dbReference type="SAM" id="MobiDB-lite"/>
    </source>
</evidence>
<organism evidence="2 3">
    <name type="scientific">Dryococelus australis</name>
    <dbReference type="NCBI Taxonomy" id="614101"/>
    <lineage>
        <taxon>Eukaryota</taxon>
        <taxon>Metazoa</taxon>
        <taxon>Ecdysozoa</taxon>
        <taxon>Arthropoda</taxon>
        <taxon>Hexapoda</taxon>
        <taxon>Insecta</taxon>
        <taxon>Pterygota</taxon>
        <taxon>Neoptera</taxon>
        <taxon>Polyneoptera</taxon>
        <taxon>Phasmatodea</taxon>
        <taxon>Verophasmatodea</taxon>
        <taxon>Anareolatae</taxon>
        <taxon>Phasmatidae</taxon>
        <taxon>Eurycanthinae</taxon>
        <taxon>Dryococelus</taxon>
    </lineage>
</organism>
<evidence type="ECO:0000313" key="3">
    <source>
        <dbReference type="Proteomes" id="UP001159363"/>
    </source>
</evidence>
<feature type="region of interest" description="Disordered" evidence="1">
    <location>
        <begin position="66"/>
        <end position="95"/>
    </location>
</feature>
<dbReference type="EMBL" id="JARBHB010000007">
    <property type="protein sequence ID" value="KAJ8879942.1"/>
    <property type="molecule type" value="Genomic_DNA"/>
</dbReference>
<gene>
    <name evidence="2" type="ORF">PR048_020563</name>
</gene>
<name>A0ABQ9H6R1_9NEOP</name>
<proteinExistence type="predicted"/>